<evidence type="ECO:0000313" key="3">
    <source>
        <dbReference type="Proteomes" id="UP000215127"/>
    </source>
</evidence>
<protein>
    <recommendedName>
        <fullName evidence="1">Cyclin-D1-binding protein 1-like N-terminal domain-containing protein</fullName>
    </recommendedName>
</protein>
<dbReference type="Proteomes" id="UP000215127">
    <property type="component" value="Chromosome 3"/>
</dbReference>
<name>A0A1X7RLS2_ZYMT9</name>
<evidence type="ECO:0000313" key="2">
    <source>
        <dbReference type="EMBL" id="SMQ48362.1"/>
    </source>
</evidence>
<dbReference type="PANTHER" id="PTHR15492:SF1">
    <property type="entry name" value="CYCLIN-D1-BINDING PROTEIN 1"/>
    <property type="match status" value="1"/>
</dbReference>
<reference evidence="2 3" key="1">
    <citation type="submission" date="2016-06" db="EMBL/GenBank/DDBJ databases">
        <authorList>
            <person name="Kjaerup R.B."/>
            <person name="Dalgaard T.S."/>
            <person name="Juul-Madsen H.R."/>
        </authorList>
    </citation>
    <scope>NUCLEOTIDE SEQUENCE [LARGE SCALE GENOMIC DNA]</scope>
</reference>
<dbReference type="GO" id="GO:0005634">
    <property type="term" value="C:nucleus"/>
    <property type="evidence" value="ECO:0007669"/>
    <property type="project" value="TreeGrafter"/>
</dbReference>
<dbReference type="Gene3D" id="1.20.1410.10">
    <property type="entry name" value="I/LWEQ domain"/>
    <property type="match status" value="1"/>
</dbReference>
<proteinExistence type="predicted"/>
<keyword evidence="3" id="KW-1185">Reference proteome</keyword>
<dbReference type="Pfam" id="PF13324">
    <property type="entry name" value="GCIP_N"/>
    <property type="match status" value="1"/>
</dbReference>
<organism evidence="2 3">
    <name type="scientific">Zymoseptoria tritici (strain ST99CH_3D7)</name>
    <dbReference type="NCBI Taxonomy" id="1276538"/>
    <lineage>
        <taxon>Eukaryota</taxon>
        <taxon>Fungi</taxon>
        <taxon>Dikarya</taxon>
        <taxon>Ascomycota</taxon>
        <taxon>Pezizomycotina</taxon>
        <taxon>Dothideomycetes</taxon>
        <taxon>Dothideomycetidae</taxon>
        <taxon>Mycosphaerellales</taxon>
        <taxon>Mycosphaerellaceae</taxon>
        <taxon>Zymoseptoria</taxon>
    </lineage>
</organism>
<dbReference type="Gene3D" id="1.20.1420.10">
    <property type="entry name" value="Talin, central domain"/>
    <property type="match status" value="1"/>
</dbReference>
<dbReference type="AlphaFoldDB" id="A0A1X7RLS2"/>
<dbReference type="InterPro" id="IPR049317">
    <property type="entry name" value="GCIP-like_N"/>
</dbReference>
<feature type="domain" description="Cyclin-D1-binding protein 1-like N-terminal" evidence="1">
    <location>
        <begin position="48"/>
        <end position="196"/>
    </location>
</feature>
<dbReference type="InterPro" id="IPR026907">
    <property type="entry name" value="GCIP-like"/>
</dbReference>
<dbReference type="EMBL" id="LT853694">
    <property type="protein sequence ID" value="SMQ48362.1"/>
    <property type="molecule type" value="Genomic_DNA"/>
</dbReference>
<dbReference type="PANTHER" id="PTHR15492">
    <property type="entry name" value="CYCLIN D1-BINDING PROTEIN 1"/>
    <property type="match status" value="1"/>
</dbReference>
<sequence length="348" mass="38133">MAPKPAEVTALIDLITSTQSLLRQFTTALRRTSNPTTIPNAPNPLHLLRDAATLLKAHTTKVSLLAINKPFTPTAITAVLRDLSTTCLPALMSGTQICSTEEKTWGKLMGKEVNARVLRVFREVENLLQELRSIAEGNAPGGSRRDSLSSTGVVWESCDAVVELEKMGIAGLAVRKAEQYRDAISDAIEELKEWKEGTDLESEGHDDALLDSGDEGVDGDAESVEEMFNAANSLPADRVELRELVEKAEGRLKKVVLLFTAVGKRRLKTFGGEKVEGLDRVLEQLEVVQNDVDDLAGLFYDLDEDGVKEGLEKCVREAKAVSKIVKLDWKGKEDAFTTWSAKWEEAVG</sequence>
<accession>A0A1X7RLS2</accession>
<gene>
    <name evidence="2" type="ORF">ZT3D7_G3511</name>
</gene>
<evidence type="ECO:0000259" key="1">
    <source>
        <dbReference type="Pfam" id="PF13324"/>
    </source>
</evidence>
<dbReference type="STRING" id="1276538.A0A1X7RLS2"/>